<feature type="compositionally biased region" description="Basic residues" evidence="2">
    <location>
        <begin position="269"/>
        <end position="286"/>
    </location>
</feature>
<evidence type="ECO:0000313" key="3">
    <source>
        <dbReference type="EMBL" id="KAJ6255598.1"/>
    </source>
</evidence>
<protein>
    <submittedName>
        <fullName evidence="3">Uncharacterized protein</fullName>
    </submittedName>
</protein>
<feature type="region of interest" description="Disordered" evidence="2">
    <location>
        <begin position="1"/>
        <end position="20"/>
    </location>
</feature>
<reference evidence="3" key="1">
    <citation type="submission" date="2022-08" db="EMBL/GenBank/DDBJ databases">
        <title>Novel sulfate-reducing endosymbionts in the free-living metamonad Anaeramoeba.</title>
        <authorList>
            <person name="Jerlstrom-Hultqvist J."/>
            <person name="Cepicka I."/>
            <person name="Gallot-Lavallee L."/>
            <person name="Salas-Leiva D."/>
            <person name="Curtis B.A."/>
            <person name="Zahonova K."/>
            <person name="Pipaliya S."/>
            <person name="Dacks J."/>
            <person name="Roger A.J."/>
        </authorList>
    </citation>
    <scope>NUCLEOTIDE SEQUENCE</scope>
    <source>
        <strain evidence="3">Schooner1</strain>
    </source>
</reference>
<feature type="region of interest" description="Disordered" evidence="2">
    <location>
        <begin position="187"/>
        <end position="206"/>
    </location>
</feature>
<feature type="coiled-coil region" evidence="1">
    <location>
        <begin position="324"/>
        <end position="351"/>
    </location>
</feature>
<evidence type="ECO:0000256" key="1">
    <source>
        <dbReference type="SAM" id="Coils"/>
    </source>
</evidence>
<keyword evidence="4" id="KW-1185">Reference proteome</keyword>
<feature type="compositionally biased region" description="Basic and acidic residues" evidence="2">
    <location>
        <begin position="259"/>
        <end position="268"/>
    </location>
</feature>
<feature type="region of interest" description="Disordered" evidence="2">
    <location>
        <begin position="247"/>
        <end position="286"/>
    </location>
</feature>
<accession>A0ABQ8ZFU7</accession>
<comment type="caution">
    <text evidence="3">The sequence shown here is derived from an EMBL/GenBank/DDBJ whole genome shotgun (WGS) entry which is preliminary data.</text>
</comment>
<feature type="compositionally biased region" description="Basic residues" evidence="2">
    <location>
        <begin position="197"/>
        <end position="206"/>
    </location>
</feature>
<proteinExistence type="predicted"/>
<feature type="compositionally biased region" description="Basic residues" evidence="2">
    <location>
        <begin position="9"/>
        <end position="20"/>
    </location>
</feature>
<name>A0ABQ8ZFU7_9EUKA</name>
<sequence>MRPLIKNQSKTKKRTKTKNQKRIEQLMSLNNGSVEGLPKVSLLWPNCPNEIYVHKNCLSKYHLTYAELFYFMIKKFNLTPPLNKTKGSDQQKYEKVNPKDTQWYRFVFHKNWEIDQKDLDYAFSKLFTKEYMKIGKKFKLASKEHPNYFKGIKDQIFFEQDYQLPCEVLISKDTLVELFTPQFKKNIQNESNESTNGKKKRKPNPKIKKLHRGMSFFFEARFNLKNATRMDRDVLRYARNKVSLQNCKENKQTNYQSNKFDRNDEPTRKRIRRKRKKKQKQKQKHKSIKLLQLKTINQKNENLQVEMPLEKQAIKTKKRTKNKAKKRKLLIKNESKKNQNLESESEDIKELVDALVQFWKMNSELI</sequence>
<keyword evidence="1" id="KW-0175">Coiled coil</keyword>
<dbReference type="Proteomes" id="UP001150062">
    <property type="component" value="Unassembled WGS sequence"/>
</dbReference>
<evidence type="ECO:0000256" key="2">
    <source>
        <dbReference type="SAM" id="MobiDB-lite"/>
    </source>
</evidence>
<organism evidence="3 4">
    <name type="scientific">Anaeramoeba flamelloides</name>
    <dbReference type="NCBI Taxonomy" id="1746091"/>
    <lineage>
        <taxon>Eukaryota</taxon>
        <taxon>Metamonada</taxon>
        <taxon>Anaeramoebidae</taxon>
        <taxon>Anaeramoeba</taxon>
    </lineage>
</organism>
<gene>
    <name evidence="3" type="ORF">M0813_11158</name>
</gene>
<feature type="compositionally biased region" description="Polar residues" evidence="2">
    <location>
        <begin position="247"/>
        <end position="258"/>
    </location>
</feature>
<dbReference type="EMBL" id="JAOAOG010000003">
    <property type="protein sequence ID" value="KAJ6255598.1"/>
    <property type="molecule type" value="Genomic_DNA"/>
</dbReference>
<evidence type="ECO:0000313" key="4">
    <source>
        <dbReference type="Proteomes" id="UP001150062"/>
    </source>
</evidence>